<keyword evidence="2" id="KW-1003">Cell membrane</keyword>
<evidence type="ECO:0000256" key="3">
    <source>
        <dbReference type="ARBA" id="ARBA00022692"/>
    </source>
</evidence>
<evidence type="ECO:0000256" key="4">
    <source>
        <dbReference type="ARBA" id="ARBA00022989"/>
    </source>
</evidence>
<evidence type="ECO:0000313" key="9">
    <source>
        <dbReference type="EMBL" id="SFZ84090.1"/>
    </source>
</evidence>
<dbReference type="InterPro" id="IPR032807">
    <property type="entry name" value="GNVR"/>
</dbReference>
<gene>
    <name evidence="9" type="ORF">MARIT_2533</name>
</gene>
<dbReference type="RefSeq" id="WP_024740434.1">
    <property type="nucleotide sequence ID" value="NZ_BAUG01000006.1"/>
</dbReference>
<dbReference type="Pfam" id="PF02706">
    <property type="entry name" value="Wzz"/>
    <property type="match status" value="1"/>
</dbReference>
<dbReference type="InterPro" id="IPR050445">
    <property type="entry name" value="Bact_polysacc_biosynth/exp"/>
</dbReference>
<dbReference type="InterPro" id="IPR003856">
    <property type="entry name" value="LPS_length_determ_N"/>
</dbReference>
<evidence type="ECO:0000256" key="5">
    <source>
        <dbReference type="ARBA" id="ARBA00023136"/>
    </source>
</evidence>
<evidence type="ECO:0000313" key="10">
    <source>
        <dbReference type="Proteomes" id="UP000231564"/>
    </source>
</evidence>
<organism evidence="9 10">
    <name type="scientific">Tenacibaculum maritimum NCIMB 2154</name>
    <dbReference type="NCBI Taxonomy" id="1349785"/>
    <lineage>
        <taxon>Bacteria</taxon>
        <taxon>Pseudomonadati</taxon>
        <taxon>Bacteroidota</taxon>
        <taxon>Flavobacteriia</taxon>
        <taxon>Flavobacteriales</taxon>
        <taxon>Flavobacteriaceae</taxon>
        <taxon>Tenacibaculum</taxon>
    </lineage>
</organism>
<dbReference type="GeneID" id="47723997"/>
<name>A0A2H1EBX3_9FLAO</name>
<keyword evidence="10" id="KW-1185">Reference proteome</keyword>
<sequence length="362" mass="40988">MSNVSSSGTESEIDLLELYKIIRRGKKTVIRFIVCFGLVGLFVAVFSEKEYIASTIVVPQSANNKVGGNLGGLAAIAGINLGGANTASNISPNLYPKIVRSVPFQKEVLNTFLKFSNKDEEITYKDYYQKYKGIGVLSFIKEYTIGLPSKLSSLFKKEGVIDPKSIKDTIYRVSIEENDLSKQLEEQLSLVVNSKDGFIEISFSMPEALPAAQMAKKVQELLQRAIIDFKTEKVQDEFNFIKERYNELKNNFEVKQTVLANFRDRNRNLMTSRSQSHLERLQSEYNLAYSVYSEVAKQLEMQRIKLKENTPVFTVIQPVSVPVMKSKPRRIIILAVWLLLGVIIGGATVLAKDWFKKLDKRM</sequence>
<evidence type="ECO:0000259" key="7">
    <source>
        <dbReference type="Pfam" id="PF02706"/>
    </source>
</evidence>
<dbReference type="EMBL" id="LT634361">
    <property type="protein sequence ID" value="SFZ84090.1"/>
    <property type="molecule type" value="Genomic_DNA"/>
</dbReference>
<dbReference type="PANTHER" id="PTHR32309:SF13">
    <property type="entry name" value="FERRIC ENTEROBACTIN TRANSPORT PROTEIN FEPE"/>
    <property type="match status" value="1"/>
</dbReference>
<dbReference type="KEGG" id="tmar:MARIT_2533"/>
<dbReference type="Pfam" id="PF13807">
    <property type="entry name" value="GNVR"/>
    <property type="match status" value="1"/>
</dbReference>
<evidence type="ECO:0000256" key="2">
    <source>
        <dbReference type="ARBA" id="ARBA00022475"/>
    </source>
</evidence>
<evidence type="ECO:0000256" key="1">
    <source>
        <dbReference type="ARBA" id="ARBA00004651"/>
    </source>
</evidence>
<keyword evidence="5 6" id="KW-0472">Membrane</keyword>
<protein>
    <submittedName>
        <fullName evidence="9">Probable lipopolysaccharide biosynthesis protein</fullName>
    </submittedName>
</protein>
<dbReference type="GO" id="GO:0004713">
    <property type="term" value="F:protein tyrosine kinase activity"/>
    <property type="evidence" value="ECO:0007669"/>
    <property type="project" value="TreeGrafter"/>
</dbReference>
<dbReference type="Proteomes" id="UP000231564">
    <property type="component" value="Chromosome MARIT"/>
</dbReference>
<dbReference type="OrthoDB" id="1522571at2"/>
<evidence type="ECO:0000259" key="8">
    <source>
        <dbReference type="Pfam" id="PF13807"/>
    </source>
</evidence>
<feature type="domain" description="Polysaccharide chain length determinant N-terminal" evidence="7">
    <location>
        <begin position="12"/>
        <end position="68"/>
    </location>
</feature>
<reference evidence="9 10" key="1">
    <citation type="submission" date="2016-11" db="EMBL/GenBank/DDBJ databases">
        <authorList>
            <person name="Jaros S."/>
            <person name="Januszkiewicz K."/>
            <person name="Wedrychowicz H."/>
        </authorList>
    </citation>
    <scope>NUCLEOTIDE SEQUENCE [LARGE SCALE GENOMIC DNA]</scope>
    <source>
        <strain evidence="9">NCIMB 2154T</strain>
    </source>
</reference>
<dbReference type="GO" id="GO:0005886">
    <property type="term" value="C:plasma membrane"/>
    <property type="evidence" value="ECO:0007669"/>
    <property type="project" value="UniProtKB-SubCell"/>
</dbReference>
<feature type="transmembrane region" description="Helical" evidence="6">
    <location>
        <begin position="29"/>
        <end position="47"/>
    </location>
</feature>
<keyword evidence="3 6" id="KW-0812">Transmembrane</keyword>
<feature type="transmembrane region" description="Helical" evidence="6">
    <location>
        <begin position="331"/>
        <end position="351"/>
    </location>
</feature>
<proteinExistence type="predicted"/>
<dbReference type="AlphaFoldDB" id="A0A2H1EBX3"/>
<feature type="domain" description="Tyrosine-protein kinase G-rich" evidence="8">
    <location>
        <begin position="275"/>
        <end position="352"/>
    </location>
</feature>
<comment type="subcellular location">
    <subcellularLocation>
        <location evidence="1">Cell membrane</location>
        <topology evidence="1">Multi-pass membrane protein</topology>
    </subcellularLocation>
</comment>
<dbReference type="PANTHER" id="PTHR32309">
    <property type="entry name" value="TYROSINE-PROTEIN KINASE"/>
    <property type="match status" value="1"/>
</dbReference>
<dbReference type="STRING" id="1349785.GCA_000509405_02355"/>
<accession>A0A2H1EBX3</accession>
<keyword evidence="4 6" id="KW-1133">Transmembrane helix</keyword>
<evidence type="ECO:0000256" key="6">
    <source>
        <dbReference type="SAM" id="Phobius"/>
    </source>
</evidence>